<dbReference type="EMBL" id="BART01029540">
    <property type="protein sequence ID" value="GAH07991.1"/>
    <property type="molecule type" value="Genomic_DNA"/>
</dbReference>
<dbReference type="Gene3D" id="3.30.1180.10">
    <property type="match status" value="1"/>
</dbReference>
<dbReference type="PROSITE" id="PS51482">
    <property type="entry name" value="DEGV"/>
    <property type="match status" value="1"/>
</dbReference>
<name>X1CI71_9ZZZZ</name>
<gene>
    <name evidence="1" type="ORF">S01H4_51802</name>
</gene>
<feature type="non-terminal residue" evidence="1">
    <location>
        <position position="1"/>
    </location>
</feature>
<evidence type="ECO:0008006" key="2">
    <source>
        <dbReference type="Google" id="ProtNLM"/>
    </source>
</evidence>
<dbReference type="InterPro" id="IPR043168">
    <property type="entry name" value="DegV_C"/>
</dbReference>
<dbReference type="InterPro" id="IPR003797">
    <property type="entry name" value="DegV"/>
</dbReference>
<accession>X1CI71</accession>
<organism evidence="1">
    <name type="scientific">marine sediment metagenome</name>
    <dbReference type="NCBI Taxonomy" id="412755"/>
    <lineage>
        <taxon>unclassified sequences</taxon>
        <taxon>metagenomes</taxon>
        <taxon>ecological metagenomes</taxon>
    </lineage>
</organism>
<evidence type="ECO:0000313" key="1">
    <source>
        <dbReference type="EMBL" id="GAH07991.1"/>
    </source>
</evidence>
<dbReference type="AlphaFoldDB" id="X1CI71"/>
<protein>
    <recommendedName>
        <fullName evidence="2">DegV family protein</fullName>
    </recommendedName>
</protein>
<proteinExistence type="predicted"/>
<dbReference type="SUPFAM" id="SSF82549">
    <property type="entry name" value="DAK1/DegV-like"/>
    <property type="match status" value="1"/>
</dbReference>
<comment type="caution">
    <text evidence="1">The sequence shown here is derived from an EMBL/GenBank/DDBJ whole genome shotgun (WGS) entry which is preliminary data.</text>
</comment>
<sequence>EMVKQRVKADAPLHVLIDHTCALEEAERLKQIVLGQFNCAEVILCEYSPLSSLIVGPGVVGLSCYQE</sequence>
<reference evidence="1" key="1">
    <citation type="journal article" date="2014" name="Front. Microbiol.">
        <title>High frequency of phylogenetically diverse reductive dehalogenase-homologous genes in deep subseafloor sedimentary metagenomes.</title>
        <authorList>
            <person name="Kawai M."/>
            <person name="Futagami T."/>
            <person name="Toyoda A."/>
            <person name="Takaki Y."/>
            <person name="Nishi S."/>
            <person name="Hori S."/>
            <person name="Arai W."/>
            <person name="Tsubouchi T."/>
            <person name="Morono Y."/>
            <person name="Uchiyama I."/>
            <person name="Ito T."/>
            <person name="Fujiyama A."/>
            <person name="Inagaki F."/>
            <person name="Takami H."/>
        </authorList>
    </citation>
    <scope>NUCLEOTIDE SEQUENCE</scope>
    <source>
        <strain evidence="1">Expedition CK06-06</strain>
    </source>
</reference>